<dbReference type="Proteomes" id="UP000288805">
    <property type="component" value="Unassembled WGS sequence"/>
</dbReference>
<comment type="caution">
    <text evidence="1">The sequence shown here is derived from an EMBL/GenBank/DDBJ whole genome shotgun (WGS) entry which is preliminary data.</text>
</comment>
<reference evidence="1 2" key="1">
    <citation type="journal article" date="2018" name="PLoS Genet.">
        <title>Population sequencing reveals clonal diversity and ancestral inbreeding in the grapevine cultivar Chardonnay.</title>
        <authorList>
            <person name="Roach M.J."/>
            <person name="Johnson D.L."/>
            <person name="Bohlmann J."/>
            <person name="van Vuuren H.J."/>
            <person name="Jones S.J."/>
            <person name="Pretorius I.S."/>
            <person name="Schmidt S.A."/>
            <person name="Borneman A.R."/>
        </authorList>
    </citation>
    <scope>NUCLEOTIDE SEQUENCE [LARGE SCALE GENOMIC DNA]</scope>
    <source>
        <strain evidence="2">cv. Chardonnay</strain>
        <tissue evidence="1">Leaf</tissue>
    </source>
</reference>
<accession>A0A438EL84</accession>
<gene>
    <name evidence="1" type="ORF">CK203_103759</name>
</gene>
<sequence>MTPFILIPFHQAGSTPHQPSAKGKLSLMKQLTPLLRGFHAHSDETSRGVPYSVLCFVSKGEEVFLNLSRRMGCSRGTRKQAEEHQYCSSIKINDDALGGCSSNEGVCKRNPSQRVFGLCCSVMVGDSTMVVIGFLKEDCKVLEVRDDREGKPCAVGLMPSIVPLQVDQVVAILVECLCASGMGQHRSIFKRSPLLHGAGGGGPKTYARPLYLDDDTKP</sequence>
<proteinExistence type="predicted"/>
<organism evidence="1 2">
    <name type="scientific">Vitis vinifera</name>
    <name type="common">Grape</name>
    <dbReference type="NCBI Taxonomy" id="29760"/>
    <lineage>
        <taxon>Eukaryota</taxon>
        <taxon>Viridiplantae</taxon>
        <taxon>Streptophyta</taxon>
        <taxon>Embryophyta</taxon>
        <taxon>Tracheophyta</taxon>
        <taxon>Spermatophyta</taxon>
        <taxon>Magnoliopsida</taxon>
        <taxon>eudicotyledons</taxon>
        <taxon>Gunneridae</taxon>
        <taxon>Pentapetalae</taxon>
        <taxon>rosids</taxon>
        <taxon>Vitales</taxon>
        <taxon>Vitaceae</taxon>
        <taxon>Viteae</taxon>
        <taxon>Vitis</taxon>
    </lineage>
</organism>
<evidence type="ECO:0000313" key="2">
    <source>
        <dbReference type="Proteomes" id="UP000288805"/>
    </source>
</evidence>
<dbReference type="EMBL" id="QGNW01001252">
    <property type="protein sequence ID" value="RVW48491.1"/>
    <property type="molecule type" value="Genomic_DNA"/>
</dbReference>
<protein>
    <submittedName>
        <fullName evidence="1">Uncharacterized protein</fullName>
    </submittedName>
</protein>
<evidence type="ECO:0000313" key="1">
    <source>
        <dbReference type="EMBL" id="RVW48491.1"/>
    </source>
</evidence>
<dbReference type="AlphaFoldDB" id="A0A438EL84"/>
<name>A0A438EL84_VITVI</name>